<evidence type="ECO:0000259" key="2">
    <source>
        <dbReference type="Pfam" id="PF17405"/>
    </source>
</evidence>
<dbReference type="GO" id="GO:0006409">
    <property type="term" value="P:tRNA export from nucleus"/>
    <property type="evidence" value="ECO:0007669"/>
    <property type="project" value="TreeGrafter"/>
</dbReference>
<keyword evidence="4" id="KW-1185">Reference proteome</keyword>
<dbReference type="InterPro" id="IPR035369">
    <property type="entry name" value="Nrap_D4"/>
</dbReference>
<dbReference type="PANTHER" id="PTHR17972">
    <property type="entry name" value="NUCLEOLAR RNA-ASSOCIATED PROTEIN"/>
    <property type="match status" value="1"/>
</dbReference>
<feature type="non-terminal residue" evidence="3">
    <location>
        <position position="134"/>
    </location>
</feature>
<keyword evidence="1" id="KW-0539">Nucleus</keyword>
<proteinExistence type="inferred from homology"/>
<reference evidence="3 4" key="1">
    <citation type="submission" date="2011-02" db="EMBL/GenBank/DDBJ databases">
        <title>The Genome Sequence of Sphaeroforma arctica JP610.</title>
        <authorList>
            <consortium name="The Broad Institute Genome Sequencing Platform"/>
            <person name="Russ C."/>
            <person name="Cuomo C."/>
            <person name="Young S.K."/>
            <person name="Zeng Q."/>
            <person name="Gargeya S."/>
            <person name="Alvarado L."/>
            <person name="Berlin A."/>
            <person name="Chapman S.B."/>
            <person name="Chen Z."/>
            <person name="Freedman E."/>
            <person name="Gellesch M."/>
            <person name="Goldberg J."/>
            <person name="Griggs A."/>
            <person name="Gujja S."/>
            <person name="Heilman E."/>
            <person name="Heiman D."/>
            <person name="Howarth C."/>
            <person name="Mehta T."/>
            <person name="Neiman D."/>
            <person name="Pearson M."/>
            <person name="Roberts A."/>
            <person name="Saif S."/>
            <person name="Shea T."/>
            <person name="Shenoy N."/>
            <person name="Sisk P."/>
            <person name="Stolte C."/>
            <person name="Sykes S."/>
            <person name="White J."/>
            <person name="Yandava C."/>
            <person name="Burger G."/>
            <person name="Gray M.W."/>
            <person name="Holland P.W.H."/>
            <person name="King N."/>
            <person name="Lang F.B.F."/>
            <person name="Roger A.J."/>
            <person name="Ruiz-Trillo I."/>
            <person name="Haas B."/>
            <person name="Nusbaum C."/>
            <person name="Birren B."/>
        </authorList>
    </citation>
    <scope>NUCLEOTIDE SEQUENCE [LARGE SCALE GENOMIC DNA]</scope>
    <source>
        <strain evidence="3 4">JP610</strain>
    </source>
</reference>
<organism evidence="3 4">
    <name type="scientific">Sphaeroforma arctica JP610</name>
    <dbReference type="NCBI Taxonomy" id="667725"/>
    <lineage>
        <taxon>Eukaryota</taxon>
        <taxon>Ichthyosporea</taxon>
        <taxon>Ichthyophonida</taxon>
        <taxon>Sphaeroforma</taxon>
    </lineage>
</organism>
<dbReference type="PANTHER" id="PTHR17972:SF0">
    <property type="entry name" value="NUCLEOLAR PROTEIN 6"/>
    <property type="match status" value="1"/>
</dbReference>
<comment type="subcellular location">
    <subcellularLocation>
        <location evidence="1">Nucleus</location>
        <location evidence="1">Nucleolus</location>
    </subcellularLocation>
</comment>
<dbReference type="AlphaFoldDB" id="A0A0L0FAW1"/>
<keyword evidence="1" id="KW-0694">RNA-binding</keyword>
<dbReference type="Pfam" id="PF17405">
    <property type="entry name" value="Nrap_D4"/>
    <property type="match status" value="1"/>
</dbReference>
<comment type="similarity">
    <text evidence="1">Belongs to the NRAP family.</text>
</comment>
<evidence type="ECO:0000313" key="4">
    <source>
        <dbReference type="Proteomes" id="UP000054560"/>
    </source>
</evidence>
<evidence type="ECO:0000313" key="3">
    <source>
        <dbReference type="EMBL" id="KNC73233.1"/>
    </source>
</evidence>
<dbReference type="InterPro" id="IPR005554">
    <property type="entry name" value="NOL6/Upt22"/>
</dbReference>
<evidence type="ECO:0000256" key="1">
    <source>
        <dbReference type="RuleBase" id="RU364032"/>
    </source>
</evidence>
<dbReference type="RefSeq" id="XP_014147135.1">
    <property type="nucleotide sequence ID" value="XM_014291660.1"/>
</dbReference>
<dbReference type="GeneID" id="25914710"/>
<dbReference type="EMBL" id="KQ245891">
    <property type="protein sequence ID" value="KNC73233.1"/>
    <property type="molecule type" value="Genomic_DNA"/>
</dbReference>
<dbReference type="STRING" id="667725.A0A0L0FAW1"/>
<feature type="domain" description="Nrap protein" evidence="2">
    <location>
        <begin position="1"/>
        <end position="123"/>
    </location>
</feature>
<gene>
    <name evidence="3" type="ORF">SARC_14206</name>
</gene>
<dbReference type="GO" id="GO:0032545">
    <property type="term" value="C:CURI complex"/>
    <property type="evidence" value="ECO:0007669"/>
    <property type="project" value="TreeGrafter"/>
</dbReference>
<dbReference type="Proteomes" id="UP000054560">
    <property type="component" value="Unassembled WGS sequence"/>
</dbReference>
<dbReference type="GO" id="GO:0003723">
    <property type="term" value="F:RNA binding"/>
    <property type="evidence" value="ECO:0007669"/>
    <property type="project" value="UniProtKB-KW"/>
</dbReference>
<dbReference type="GO" id="GO:0006364">
    <property type="term" value="P:rRNA processing"/>
    <property type="evidence" value="ECO:0007669"/>
    <property type="project" value="TreeGrafter"/>
</dbReference>
<dbReference type="eggNOG" id="KOG2054">
    <property type="taxonomic scope" value="Eukaryota"/>
</dbReference>
<accession>A0A0L0FAW1</accession>
<sequence length="134" mass="15021">MDVVLVMETSSKWPDDLQAIQHIKAAFNIKLKQLLEADQKTRTKALRGNANPSKQLTYDAHFLDVRVGGRFADVTKGGLTFRLWIKCEREEYLMSTAGESAAVNAYHTQYELRPAHSKAITSIASSHKHYSASV</sequence>
<dbReference type="GO" id="GO:0032040">
    <property type="term" value="C:small-subunit processome"/>
    <property type="evidence" value="ECO:0007669"/>
    <property type="project" value="TreeGrafter"/>
</dbReference>
<name>A0A0L0FAW1_9EUKA</name>
<dbReference type="GO" id="GO:0034456">
    <property type="term" value="C:UTP-C complex"/>
    <property type="evidence" value="ECO:0007669"/>
    <property type="project" value="TreeGrafter"/>
</dbReference>
<dbReference type="OrthoDB" id="10251401at2759"/>
<protein>
    <recommendedName>
        <fullName evidence="2">Nrap protein domain-containing protein</fullName>
    </recommendedName>
</protein>